<accession>A0ACC0FIJ6</accession>
<gene>
    <name evidence="1" type="ORF">LOK49_LG13G01897</name>
</gene>
<reference evidence="1 2" key="1">
    <citation type="journal article" date="2022" name="Plant J.">
        <title>Chromosome-level genome of Camellia lanceoleosa provides a valuable resource for understanding genome evolution and self-incompatibility.</title>
        <authorList>
            <person name="Gong W."/>
            <person name="Xiao S."/>
            <person name="Wang L."/>
            <person name="Liao Z."/>
            <person name="Chang Y."/>
            <person name="Mo W."/>
            <person name="Hu G."/>
            <person name="Li W."/>
            <person name="Zhao G."/>
            <person name="Zhu H."/>
            <person name="Hu X."/>
            <person name="Ji K."/>
            <person name="Xiang X."/>
            <person name="Song Q."/>
            <person name="Yuan D."/>
            <person name="Jin S."/>
            <person name="Zhang L."/>
        </authorList>
    </citation>
    <scope>NUCLEOTIDE SEQUENCE [LARGE SCALE GENOMIC DNA]</scope>
    <source>
        <strain evidence="1">SQ_2022a</strain>
    </source>
</reference>
<name>A0ACC0FIJ6_9ERIC</name>
<dbReference type="Proteomes" id="UP001060215">
    <property type="component" value="Chromosome 14"/>
</dbReference>
<evidence type="ECO:0000313" key="2">
    <source>
        <dbReference type="Proteomes" id="UP001060215"/>
    </source>
</evidence>
<comment type="caution">
    <text evidence="1">The sequence shown here is derived from an EMBL/GenBank/DDBJ whole genome shotgun (WGS) entry which is preliminary data.</text>
</comment>
<sequence length="260" mass="29316">MESSMYTNSYPNSYPTQAQAPPQQLPNFVPNPFSNKNNEPRSRRTFQHLPNTNNPQNQPQFSAPVIQPPVRYGADEMRAGPQASKIVRMYSASSSQPAEFALKKTSLVLGGGRIIGGRVIRADKPASTYDLVEPMQFLFVRVVKARDLPMKDLSGSLDPYVEVCIGNYKGITRHFEKNQNHEWNHVIGNQLLKTKPVQARTMNAFWNEDLMFVAAEPFEDHLILTVEDRVGPNKDEVLGKVIVPLNSVERRADDRLVHSC</sequence>
<organism evidence="1 2">
    <name type="scientific">Camellia lanceoleosa</name>
    <dbReference type="NCBI Taxonomy" id="1840588"/>
    <lineage>
        <taxon>Eukaryota</taxon>
        <taxon>Viridiplantae</taxon>
        <taxon>Streptophyta</taxon>
        <taxon>Embryophyta</taxon>
        <taxon>Tracheophyta</taxon>
        <taxon>Spermatophyta</taxon>
        <taxon>Magnoliopsida</taxon>
        <taxon>eudicotyledons</taxon>
        <taxon>Gunneridae</taxon>
        <taxon>Pentapetalae</taxon>
        <taxon>asterids</taxon>
        <taxon>Ericales</taxon>
        <taxon>Theaceae</taxon>
        <taxon>Camellia</taxon>
    </lineage>
</organism>
<keyword evidence="2" id="KW-1185">Reference proteome</keyword>
<dbReference type="EMBL" id="CM045771">
    <property type="protein sequence ID" value="KAI7987261.1"/>
    <property type="molecule type" value="Genomic_DNA"/>
</dbReference>
<protein>
    <submittedName>
        <fullName evidence="1">FT-interacting protein 4</fullName>
    </submittedName>
</protein>
<evidence type="ECO:0000313" key="1">
    <source>
        <dbReference type="EMBL" id="KAI7987261.1"/>
    </source>
</evidence>
<proteinExistence type="predicted"/>